<keyword evidence="4" id="KW-0808">Transferase</keyword>
<dbReference type="InterPro" id="IPR052162">
    <property type="entry name" value="Sensor_kinase/Photoreceptor"/>
</dbReference>
<dbReference type="InterPro" id="IPR000700">
    <property type="entry name" value="PAS-assoc_C"/>
</dbReference>
<evidence type="ECO:0000256" key="2">
    <source>
        <dbReference type="ARBA" id="ARBA00012438"/>
    </source>
</evidence>
<comment type="catalytic activity">
    <reaction evidence="1">
        <text>ATP + protein L-histidine = ADP + protein N-phospho-L-histidine.</text>
        <dbReference type="EC" id="2.7.13.3"/>
    </reaction>
</comment>
<reference evidence="10" key="1">
    <citation type="submission" date="2023-08" db="EMBL/GenBank/DDBJ databases">
        <authorList>
            <person name="Messyasz A."/>
            <person name="Mannisto M.K."/>
            <person name="Kerkhof L.J."/>
            <person name="Haggblom M."/>
        </authorList>
    </citation>
    <scope>NUCLEOTIDE SEQUENCE</scope>
    <source>
        <strain evidence="10">X5P6</strain>
    </source>
</reference>
<keyword evidence="3 6" id="KW-0597">Phosphoprotein</keyword>
<dbReference type="SMART" id="SM00086">
    <property type="entry name" value="PAC"/>
    <property type="match status" value="2"/>
</dbReference>
<dbReference type="InterPro" id="IPR035965">
    <property type="entry name" value="PAS-like_dom_sf"/>
</dbReference>
<dbReference type="InterPro" id="IPR003594">
    <property type="entry name" value="HATPase_dom"/>
</dbReference>
<dbReference type="Gene3D" id="3.30.450.20">
    <property type="entry name" value="PAS domain"/>
    <property type="match status" value="2"/>
</dbReference>
<dbReference type="EC" id="2.7.13.3" evidence="2"/>
<dbReference type="Pfam" id="PF00512">
    <property type="entry name" value="HisKA"/>
    <property type="match status" value="1"/>
</dbReference>
<dbReference type="CDD" id="cd00130">
    <property type="entry name" value="PAS"/>
    <property type="match status" value="2"/>
</dbReference>
<dbReference type="KEGG" id="tpsc:RBB77_18105"/>
<dbReference type="RefSeq" id="WP_353063177.1">
    <property type="nucleotide sequence ID" value="NZ_CP132942.1"/>
</dbReference>
<dbReference type="CDD" id="cd00075">
    <property type="entry name" value="HATPase"/>
    <property type="match status" value="1"/>
</dbReference>
<dbReference type="Pfam" id="PF02518">
    <property type="entry name" value="HATPase_c"/>
    <property type="match status" value="1"/>
</dbReference>
<dbReference type="InterPro" id="IPR003661">
    <property type="entry name" value="HisK_dim/P_dom"/>
</dbReference>
<proteinExistence type="predicted"/>
<dbReference type="Pfam" id="PF08447">
    <property type="entry name" value="PAS_3"/>
    <property type="match status" value="2"/>
</dbReference>
<dbReference type="InterPro" id="IPR000014">
    <property type="entry name" value="PAS"/>
</dbReference>
<dbReference type="Gene3D" id="3.40.50.2300">
    <property type="match status" value="1"/>
</dbReference>
<sequence>MPAELDRQNLSILLVEDNPDDAALLERHLRRHGFSPSIARVENAIAMHSALEGEALPDIVLGDYNLPNFSGPEALQLLKASGLDIPFIMLSGAVSEQTAVDSMRAGSQDYVSKENLTRLIPAIEREVREASGRRNAEATLRRSEQHLQFAMEGAGLGMWCYDPHEKTFMADATMQQIFGATARAGTLEFWSEFLHPDDRGMAASRFEIAMAGGPQYDIEYRVMRSDGIRWVRSKGRVVGSDIASASMFAIVEDITDKKQSEEDFKIIADRLLLAQAAGKIASWEWELATGNFIWDGGTEWTYGRLASEMTHVDQIFLYLHEEDRARVADDLIPAMEGRGEYRSQFRVLWPDGSVHWLEAWGKSVFSADGIVERVTGINVNITDRKLSENALIQNEKLAAVGRLASSIAHEINNPLESVTNLLYLAEKTEDFQEARRYLATADVELQRVSAITNQTLRFHKQSSNPTEMNPHALIESILAIHNSRLANSNIKPEKLVRCSRPVLCFESEIRQVLSNLISNAIDAMHSEGGRLLVRCHERMDWESGRPGLAITVADNGPGIAQETMSKVFDAFFTTKGIGGTGLGLWISQEIIQRHQGKLSVRSSQAPRNHGTVFTAFLPFDAAVR</sequence>
<dbReference type="GO" id="GO:0000155">
    <property type="term" value="F:phosphorelay sensor kinase activity"/>
    <property type="evidence" value="ECO:0007669"/>
    <property type="project" value="InterPro"/>
</dbReference>
<keyword evidence="5" id="KW-0418">Kinase</keyword>
<dbReference type="CDD" id="cd00156">
    <property type="entry name" value="REC"/>
    <property type="match status" value="1"/>
</dbReference>
<evidence type="ECO:0000256" key="5">
    <source>
        <dbReference type="ARBA" id="ARBA00022777"/>
    </source>
</evidence>
<evidence type="ECO:0000256" key="6">
    <source>
        <dbReference type="PROSITE-ProRule" id="PRU00169"/>
    </source>
</evidence>
<dbReference type="PROSITE" id="PS50113">
    <property type="entry name" value="PAC"/>
    <property type="match status" value="1"/>
</dbReference>
<dbReference type="SUPFAM" id="SSF47384">
    <property type="entry name" value="Homodimeric domain of signal transducing histidine kinase"/>
    <property type="match status" value="1"/>
</dbReference>
<dbReference type="SMART" id="SM00448">
    <property type="entry name" value="REC"/>
    <property type="match status" value="1"/>
</dbReference>
<dbReference type="SMART" id="SM00388">
    <property type="entry name" value="HisKA"/>
    <property type="match status" value="1"/>
</dbReference>
<evidence type="ECO:0000313" key="10">
    <source>
        <dbReference type="EMBL" id="XCB32335.1"/>
    </source>
</evidence>
<dbReference type="NCBIfam" id="TIGR00229">
    <property type="entry name" value="sensory_box"/>
    <property type="match status" value="2"/>
</dbReference>
<evidence type="ECO:0000256" key="1">
    <source>
        <dbReference type="ARBA" id="ARBA00000085"/>
    </source>
</evidence>
<dbReference type="SUPFAM" id="SSF52172">
    <property type="entry name" value="CheY-like"/>
    <property type="match status" value="1"/>
</dbReference>
<evidence type="ECO:0000259" key="8">
    <source>
        <dbReference type="PROSITE" id="PS50110"/>
    </source>
</evidence>
<dbReference type="SMART" id="SM00387">
    <property type="entry name" value="HATPase_c"/>
    <property type="match status" value="1"/>
</dbReference>
<dbReference type="InterPro" id="IPR011006">
    <property type="entry name" value="CheY-like_superfamily"/>
</dbReference>
<name>A0AAU7ZMA7_9BACT</name>
<dbReference type="SUPFAM" id="SSF55785">
    <property type="entry name" value="PYP-like sensor domain (PAS domain)"/>
    <property type="match status" value="2"/>
</dbReference>
<dbReference type="InterPro" id="IPR013655">
    <property type="entry name" value="PAS_fold_3"/>
</dbReference>
<dbReference type="EMBL" id="CP132942">
    <property type="protein sequence ID" value="XCB32335.1"/>
    <property type="molecule type" value="Genomic_DNA"/>
</dbReference>
<dbReference type="Gene3D" id="1.10.287.130">
    <property type="match status" value="1"/>
</dbReference>
<feature type="modified residue" description="4-aspartylphosphate" evidence="6">
    <location>
        <position position="63"/>
    </location>
</feature>
<dbReference type="InterPro" id="IPR036097">
    <property type="entry name" value="HisK_dim/P_sf"/>
</dbReference>
<reference evidence="10" key="2">
    <citation type="journal article" date="2024" name="Environ. Microbiol.">
        <title>Genome analysis and description of Tunturibacter gen. nov. expands the diversity of Terriglobia in tundra soils.</title>
        <authorList>
            <person name="Messyasz A."/>
            <person name="Mannisto M.K."/>
            <person name="Kerkhof L.J."/>
            <person name="Haggblom M.M."/>
        </authorList>
    </citation>
    <scope>NUCLEOTIDE SEQUENCE</scope>
    <source>
        <strain evidence="10">X5P6</strain>
    </source>
</reference>
<dbReference type="PRINTS" id="PR00344">
    <property type="entry name" value="BCTRLSENSOR"/>
</dbReference>
<dbReference type="Gene3D" id="2.10.70.100">
    <property type="match status" value="1"/>
</dbReference>
<dbReference type="SMART" id="SM00091">
    <property type="entry name" value="PAS"/>
    <property type="match status" value="2"/>
</dbReference>
<dbReference type="PROSITE" id="PS50109">
    <property type="entry name" value="HIS_KIN"/>
    <property type="match status" value="1"/>
</dbReference>
<dbReference type="CDD" id="cd00082">
    <property type="entry name" value="HisKA"/>
    <property type="match status" value="1"/>
</dbReference>
<dbReference type="InterPro" id="IPR001610">
    <property type="entry name" value="PAC"/>
</dbReference>
<evidence type="ECO:0000256" key="4">
    <source>
        <dbReference type="ARBA" id="ARBA00022679"/>
    </source>
</evidence>
<accession>A0AAU7ZMA7</accession>
<dbReference type="InterPro" id="IPR004358">
    <property type="entry name" value="Sig_transdc_His_kin-like_C"/>
</dbReference>
<dbReference type="Pfam" id="PF00072">
    <property type="entry name" value="Response_reg"/>
    <property type="match status" value="1"/>
</dbReference>
<dbReference type="PANTHER" id="PTHR43304:SF1">
    <property type="entry name" value="PAC DOMAIN-CONTAINING PROTEIN"/>
    <property type="match status" value="1"/>
</dbReference>
<dbReference type="SUPFAM" id="SSF55874">
    <property type="entry name" value="ATPase domain of HSP90 chaperone/DNA topoisomerase II/histidine kinase"/>
    <property type="match status" value="1"/>
</dbReference>
<dbReference type="Gene3D" id="3.30.565.10">
    <property type="entry name" value="Histidine kinase-like ATPase, C-terminal domain"/>
    <property type="match status" value="1"/>
</dbReference>
<evidence type="ECO:0000259" key="9">
    <source>
        <dbReference type="PROSITE" id="PS50113"/>
    </source>
</evidence>
<protein>
    <recommendedName>
        <fullName evidence="2">histidine kinase</fullName>
        <ecNumber evidence="2">2.7.13.3</ecNumber>
    </recommendedName>
</protein>
<feature type="domain" description="PAC" evidence="9">
    <location>
        <begin position="341"/>
        <end position="393"/>
    </location>
</feature>
<gene>
    <name evidence="10" type="ORF">RBB77_18105</name>
</gene>
<dbReference type="InterPro" id="IPR001789">
    <property type="entry name" value="Sig_transdc_resp-reg_receiver"/>
</dbReference>
<feature type="domain" description="Response regulatory" evidence="8">
    <location>
        <begin position="11"/>
        <end position="128"/>
    </location>
</feature>
<dbReference type="AlphaFoldDB" id="A0AAU7ZMA7"/>
<organism evidence="10">
    <name type="scientific">Tunturiibacter psychrotolerans</name>
    <dbReference type="NCBI Taxonomy" id="3069686"/>
    <lineage>
        <taxon>Bacteria</taxon>
        <taxon>Pseudomonadati</taxon>
        <taxon>Acidobacteriota</taxon>
        <taxon>Terriglobia</taxon>
        <taxon>Terriglobales</taxon>
        <taxon>Acidobacteriaceae</taxon>
        <taxon>Tunturiibacter</taxon>
    </lineage>
</organism>
<evidence type="ECO:0000259" key="7">
    <source>
        <dbReference type="PROSITE" id="PS50109"/>
    </source>
</evidence>
<dbReference type="InterPro" id="IPR005467">
    <property type="entry name" value="His_kinase_dom"/>
</dbReference>
<feature type="domain" description="Histidine kinase" evidence="7">
    <location>
        <begin position="406"/>
        <end position="621"/>
    </location>
</feature>
<dbReference type="PANTHER" id="PTHR43304">
    <property type="entry name" value="PHYTOCHROME-LIKE PROTEIN CPH1"/>
    <property type="match status" value="1"/>
</dbReference>
<dbReference type="InterPro" id="IPR036890">
    <property type="entry name" value="HATPase_C_sf"/>
</dbReference>
<dbReference type="PROSITE" id="PS50110">
    <property type="entry name" value="RESPONSE_REGULATORY"/>
    <property type="match status" value="1"/>
</dbReference>
<evidence type="ECO:0000256" key="3">
    <source>
        <dbReference type="ARBA" id="ARBA00022553"/>
    </source>
</evidence>